<reference evidence="9 10" key="1">
    <citation type="submission" date="2020-03" db="EMBL/GenBank/DDBJ databases">
        <authorList>
            <person name="Wang L."/>
            <person name="He N."/>
            <person name="Li Y."/>
            <person name="Fang Y."/>
            <person name="Zhang F."/>
        </authorList>
    </citation>
    <scope>NUCLEOTIDE SEQUENCE [LARGE SCALE GENOMIC DNA]</scope>
    <source>
        <strain evidence="9 10">36D10-4-7</strain>
    </source>
</reference>
<comment type="caution">
    <text evidence="9">The sequence shown here is derived from an EMBL/GenBank/DDBJ whole genome shotgun (WGS) entry which is preliminary data.</text>
</comment>
<sequence length="241" mass="25801">MTGALRIAARLSVVLLWLLVMLVLHGAWRLVRARSPWPRMFLGGAARIFGARARATGTPLQGDVVFLANHLSWLDILLLAGATGTAFVAKAELRAVPLIGWLCTLNRTIFVSRGERMGVAAQVAELRTALKAARSVAIFPEGTTGDGATLLPFKASLLAALDPSPGGMRVQPVRIDYGAATRDLAWVGDEPGQRHALRVLRRRGTFVAHLSFLPPFDPAGMERKAIAATAREAIARDGSLA</sequence>
<keyword evidence="5" id="KW-0443">Lipid metabolism</keyword>
<dbReference type="CDD" id="cd07989">
    <property type="entry name" value="LPLAT_AGPAT-like"/>
    <property type="match status" value="1"/>
</dbReference>
<organism evidence="9 10">
    <name type="scientific">Sphingomonas corticis</name>
    <dbReference type="NCBI Taxonomy" id="2722791"/>
    <lineage>
        <taxon>Bacteria</taxon>
        <taxon>Pseudomonadati</taxon>
        <taxon>Pseudomonadota</taxon>
        <taxon>Alphaproteobacteria</taxon>
        <taxon>Sphingomonadales</taxon>
        <taxon>Sphingomonadaceae</taxon>
        <taxon>Sphingomonas</taxon>
    </lineage>
</organism>
<dbReference type="GO" id="GO:0016746">
    <property type="term" value="F:acyltransferase activity"/>
    <property type="evidence" value="ECO:0007669"/>
    <property type="project" value="UniProtKB-KW"/>
</dbReference>
<dbReference type="SUPFAM" id="SSF69593">
    <property type="entry name" value="Glycerol-3-phosphate (1)-acyltransferase"/>
    <property type="match status" value="1"/>
</dbReference>
<evidence type="ECO:0000313" key="9">
    <source>
        <dbReference type="EMBL" id="NJR78936.1"/>
    </source>
</evidence>
<keyword evidence="10" id="KW-1185">Reference proteome</keyword>
<keyword evidence="7 9" id="KW-0012">Acyltransferase</keyword>
<dbReference type="RefSeq" id="WP_168134467.1">
    <property type="nucleotide sequence ID" value="NZ_JAAVJH010000005.1"/>
</dbReference>
<keyword evidence="6" id="KW-0472">Membrane</keyword>
<evidence type="ECO:0000259" key="8">
    <source>
        <dbReference type="SMART" id="SM00563"/>
    </source>
</evidence>
<protein>
    <submittedName>
        <fullName evidence="9">1-acyl-sn-glycerol-3-phosphate acyltransferase</fullName>
    </submittedName>
</protein>
<dbReference type="InterPro" id="IPR002123">
    <property type="entry name" value="Plipid/glycerol_acylTrfase"/>
</dbReference>
<dbReference type="PANTHER" id="PTHR23063:SF52">
    <property type="entry name" value="LYSOPHOSPHATIDYLCHOLINE ACYLTRANSFERASE"/>
    <property type="match status" value="1"/>
</dbReference>
<evidence type="ECO:0000256" key="6">
    <source>
        <dbReference type="ARBA" id="ARBA00023136"/>
    </source>
</evidence>
<keyword evidence="4" id="KW-1133">Transmembrane helix</keyword>
<keyword evidence="3" id="KW-0812">Transmembrane</keyword>
<evidence type="ECO:0000256" key="2">
    <source>
        <dbReference type="ARBA" id="ARBA00022679"/>
    </source>
</evidence>
<evidence type="ECO:0000256" key="1">
    <source>
        <dbReference type="ARBA" id="ARBA00004370"/>
    </source>
</evidence>
<evidence type="ECO:0000256" key="5">
    <source>
        <dbReference type="ARBA" id="ARBA00023098"/>
    </source>
</evidence>
<proteinExistence type="predicted"/>
<feature type="domain" description="Phospholipid/glycerol acyltransferase" evidence="8">
    <location>
        <begin position="64"/>
        <end position="178"/>
    </location>
</feature>
<dbReference type="EMBL" id="JAAVJH010000005">
    <property type="protein sequence ID" value="NJR78936.1"/>
    <property type="molecule type" value="Genomic_DNA"/>
</dbReference>
<evidence type="ECO:0000256" key="3">
    <source>
        <dbReference type="ARBA" id="ARBA00022692"/>
    </source>
</evidence>
<comment type="subcellular location">
    <subcellularLocation>
        <location evidence="1">Membrane</location>
    </subcellularLocation>
</comment>
<accession>A0ABX1CLT1</accession>
<dbReference type="SMART" id="SM00563">
    <property type="entry name" value="PlsC"/>
    <property type="match status" value="1"/>
</dbReference>
<dbReference type="Proteomes" id="UP000732399">
    <property type="component" value="Unassembled WGS sequence"/>
</dbReference>
<evidence type="ECO:0000313" key="10">
    <source>
        <dbReference type="Proteomes" id="UP000732399"/>
    </source>
</evidence>
<evidence type="ECO:0000256" key="7">
    <source>
        <dbReference type="ARBA" id="ARBA00023315"/>
    </source>
</evidence>
<dbReference type="PANTHER" id="PTHR23063">
    <property type="entry name" value="PHOSPHOLIPID ACYLTRANSFERASE"/>
    <property type="match status" value="1"/>
</dbReference>
<evidence type="ECO:0000256" key="4">
    <source>
        <dbReference type="ARBA" id="ARBA00022989"/>
    </source>
</evidence>
<gene>
    <name evidence="9" type="ORF">HBH26_10085</name>
</gene>
<name>A0ABX1CLT1_9SPHN</name>
<dbReference type="Pfam" id="PF01553">
    <property type="entry name" value="Acyltransferase"/>
    <property type="match status" value="1"/>
</dbReference>
<keyword evidence="2" id="KW-0808">Transferase</keyword>